<dbReference type="SUPFAM" id="SSF52833">
    <property type="entry name" value="Thioredoxin-like"/>
    <property type="match status" value="1"/>
</dbReference>
<evidence type="ECO:0000313" key="5">
    <source>
        <dbReference type="EMBL" id="SDR92069.1"/>
    </source>
</evidence>
<dbReference type="STRING" id="589382.SAMN04489721_0507"/>
<name>A0A1H1N1K0_9MICO</name>
<sequence>MNPRSTSAVTVLIGVLALTGCAAPTTDAAGTGMAGARTPTPTPTADASTPPAADTPIPETPSAPAPGAYVEYTDGAIEATAGQKVLFFHASWCPQCRTLDEELRALGAPDGLTVFKVDYDSRTDLRQKYGVTLQTTVVFVDDRGELISSSVLYDDPSVASLVAAVP</sequence>
<dbReference type="Gene3D" id="3.40.30.10">
    <property type="entry name" value="Glutaredoxin"/>
    <property type="match status" value="1"/>
</dbReference>
<evidence type="ECO:0000313" key="4">
    <source>
        <dbReference type="EMBL" id="MCP2369180.1"/>
    </source>
</evidence>
<dbReference type="EMBL" id="LT629755">
    <property type="protein sequence ID" value="SDR92069.1"/>
    <property type="molecule type" value="Genomic_DNA"/>
</dbReference>
<dbReference type="EMBL" id="SODL02000007">
    <property type="protein sequence ID" value="MCP2369180.1"/>
    <property type="molecule type" value="Genomic_DNA"/>
</dbReference>
<evidence type="ECO:0000313" key="6">
    <source>
        <dbReference type="Proteomes" id="UP000199482"/>
    </source>
</evidence>
<feature type="domain" description="Thioredoxin" evidence="3">
    <location>
        <begin position="59"/>
        <end position="166"/>
    </location>
</feature>
<reference evidence="6" key="2">
    <citation type="submission" date="2016-10" db="EMBL/GenBank/DDBJ databases">
        <authorList>
            <person name="Varghese N."/>
            <person name="Submissions S."/>
        </authorList>
    </citation>
    <scope>NUCLEOTIDE SEQUENCE [LARGE SCALE GENOMIC DNA]</scope>
    <source>
        <strain evidence="6">CPCC 202695</strain>
    </source>
</reference>
<evidence type="ECO:0000256" key="1">
    <source>
        <dbReference type="SAM" id="MobiDB-lite"/>
    </source>
</evidence>
<gene>
    <name evidence="4" type="ORF">BCL57_003363</name>
    <name evidence="5" type="ORF">SAMN04489721_0507</name>
</gene>
<dbReference type="PROSITE" id="PS51257">
    <property type="entry name" value="PROKAR_LIPOPROTEIN"/>
    <property type="match status" value="1"/>
</dbReference>
<organism evidence="5 6">
    <name type="scientific">Agromyces flavus</name>
    <dbReference type="NCBI Taxonomy" id="589382"/>
    <lineage>
        <taxon>Bacteria</taxon>
        <taxon>Bacillati</taxon>
        <taxon>Actinomycetota</taxon>
        <taxon>Actinomycetes</taxon>
        <taxon>Micrococcales</taxon>
        <taxon>Microbacteriaceae</taxon>
        <taxon>Agromyces</taxon>
    </lineage>
</organism>
<dbReference type="Proteomes" id="UP000893823">
    <property type="component" value="Unassembled WGS sequence"/>
</dbReference>
<feature type="chain" id="PRO_5039361028" evidence="2">
    <location>
        <begin position="23"/>
        <end position="166"/>
    </location>
</feature>
<keyword evidence="2" id="KW-0732">Signal</keyword>
<dbReference type="GO" id="GO:0016853">
    <property type="term" value="F:isomerase activity"/>
    <property type="evidence" value="ECO:0007669"/>
    <property type="project" value="UniProtKB-KW"/>
</dbReference>
<dbReference type="Proteomes" id="UP000199482">
    <property type="component" value="Chromosome I"/>
</dbReference>
<keyword evidence="4" id="KW-0413">Isomerase</keyword>
<dbReference type="PROSITE" id="PS51352">
    <property type="entry name" value="THIOREDOXIN_2"/>
    <property type="match status" value="1"/>
</dbReference>
<proteinExistence type="predicted"/>
<keyword evidence="7" id="KW-1185">Reference proteome</keyword>
<reference evidence="4" key="3">
    <citation type="submission" date="2022-06" db="EMBL/GenBank/DDBJ databases">
        <title>Genomic Encyclopedia of Type Strains, Phase III (KMG-III): the genomes of soil and plant-associated and newly described type strains.</title>
        <authorList>
            <person name="Whitman W."/>
        </authorList>
    </citation>
    <scope>NUCLEOTIDE SEQUENCE</scope>
    <source>
        <strain evidence="4">CPCC 202695</strain>
    </source>
</reference>
<dbReference type="AlphaFoldDB" id="A0A1H1N1K0"/>
<dbReference type="Pfam" id="PF00085">
    <property type="entry name" value="Thioredoxin"/>
    <property type="match status" value="1"/>
</dbReference>
<accession>A0A1H1N1K0</accession>
<feature type="region of interest" description="Disordered" evidence="1">
    <location>
        <begin position="27"/>
        <end position="64"/>
    </location>
</feature>
<dbReference type="CDD" id="cd02947">
    <property type="entry name" value="TRX_family"/>
    <property type="match status" value="1"/>
</dbReference>
<dbReference type="InterPro" id="IPR036249">
    <property type="entry name" value="Thioredoxin-like_sf"/>
</dbReference>
<dbReference type="RefSeq" id="WP_092669006.1">
    <property type="nucleotide sequence ID" value="NZ_BMDN01000007.1"/>
</dbReference>
<feature type="compositionally biased region" description="Low complexity" evidence="1">
    <location>
        <begin position="27"/>
        <end position="56"/>
    </location>
</feature>
<protein>
    <submittedName>
        <fullName evidence="4 5">Thioredoxin</fullName>
    </submittedName>
</protein>
<evidence type="ECO:0000259" key="3">
    <source>
        <dbReference type="PROSITE" id="PS51352"/>
    </source>
</evidence>
<dbReference type="InterPro" id="IPR013766">
    <property type="entry name" value="Thioredoxin_domain"/>
</dbReference>
<evidence type="ECO:0000313" key="7">
    <source>
        <dbReference type="Proteomes" id="UP000893823"/>
    </source>
</evidence>
<evidence type="ECO:0000256" key="2">
    <source>
        <dbReference type="SAM" id="SignalP"/>
    </source>
</evidence>
<reference evidence="5" key="1">
    <citation type="submission" date="2016-10" db="EMBL/GenBank/DDBJ databases">
        <authorList>
            <person name="de Groot N.N."/>
        </authorList>
    </citation>
    <scope>NUCLEOTIDE SEQUENCE [LARGE SCALE GENOMIC DNA]</scope>
    <source>
        <strain evidence="5">CPCC 202695</strain>
    </source>
</reference>
<feature type="signal peptide" evidence="2">
    <location>
        <begin position="1"/>
        <end position="22"/>
    </location>
</feature>